<protein>
    <submittedName>
        <fullName evidence="1">Uncharacterized protein</fullName>
    </submittedName>
</protein>
<dbReference type="AlphaFoldDB" id="A0A382FRM2"/>
<proteinExistence type="predicted"/>
<accession>A0A382FRM2</accession>
<sequence>MNPDENRVGRFRQGGEQTICYAELPLVNNKDHIVKNLRKLFGLEFVSVLMTRNKFRIVVRRMLFSGE</sequence>
<name>A0A382FRM2_9ZZZZ</name>
<evidence type="ECO:0000313" key="1">
    <source>
        <dbReference type="EMBL" id="SVB65738.1"/>
    </source>
</evidence>
<dbReference type="EMBL" id="UINC01051502">
    <property type="protein sequence ID" value="SVB65738.1"/>
    <property type="molecule type" value="Genomic_DNA"/>
</dbReference>
<organism evidence="1">
    <name type="scientific">marine metagenome</name>
    <dbReference type="NCBI Taxonomy" id="408172"/>
    <lineage>
        <taxon>unclassified sequences</taxon>
        <taxon>metagenomes</taxon>
        <taxon>ecological metagenomes</taxon>
    </lineage>
</organism>
<gene>
    <name evidence="1" type="ORF">METZ01_LOCUS218592</name>
</gene>
<reference evidence="1" key="1">
    <citation type="submission" date="2018-05" db="EMBL/GenBank/DDBJ databases">
        <authorList>
            <person name="Lanie J.A."/>
            <person name="Ng W.-L."/>
            <person name="Kazmierczak K.M."/>
            <person name="Andrzejewski T.M."/>
            <person name="Davidsen T.M."/>
            <person name="Wayne K.J."/>
            <person name="Tettelin H."/>
            <person name="Glass J.I."/>
            <person name="Rusch D."/>
            <person name="Podicherti R."/>
            <person name="Tsui H.-C.T."/>
            <person name="Winkler M.E."/>
        </authorList>
    </citation>
    <scope>NUCLEOTIDE SEQUENCE</scope>
</reference>